<dbReference type="PROSITE" id="PS50939">
    <property type="entry name" value="CYTOCHROME_B561"/>
    <property type="match status" value="1"/>
</dbReference>
<keyword evidence="6" id="KW-0479">Metal-binding</keyword>
<name>A0AAD7BLW5_9AGAR</name>
<evidence type="ECO:0000256" key="11">
    <source>
        <dbReference type="SAM" id="Phobius"/>
    </source>
</evidence>
<feature type="transmembrane region" description="Helical" evidence="11">
    <location>
        <begin position="137"/>
        <end position="156"/>
    </location>
</feature>
<dbReference type="EMBL" id="JARKIF010000013">
    <property type="protein sequence ID" value="KAJ7624853.1"/>
    <property type="molecule type" value="Genomic_DNA"/>
</dbReference>
<evidence type="ECO:0000313" key="14">
    <source>
        <dbReference type="Proteomes" id="UP001221142"/>
    </source>
</evidence>
<dbReference type="AlphaFoldDB" id="A0AAD7BLW5"/>
<evidence type="ECO:0000256" key="5">
    <source>
        <dbReference type="ARBA" id="ARBA00022692"/>
    </source>
</evidence>
<keyword evidence="9" id="KW-0408">Iron</keyword>
<evidence type="ECO:0000313" key="13">
    <source>
        <dbReference type="EMBL" id="KAJ7624853.1"/>
    </source>
</evidence>
<organism evidence="13 14">
    <name type="scientific">Roridomyces roridus</name>
    <dbReference type="NCBI Taxonomy" id="1738132"/>
    <lineage>
        <taxon>Eukaryota</taxon>
        <taxon>Fungi</taxon>
        <taxon>Dikarya</taxon>
        <taxon>Basidiomycota</taxon>
        <taxon>Agaricomycotina</taxon>
        <taxon>Agaricomycetes</taxon>
        <taxon>Agaricomycetidae</taxon>
        <taxon>Agaricales</taxon>
        <taxon>Marasmiineae</taxon>
        <taxon>Mycenaceae</taxon>
        <taxon>Roridomyces</taxon>
    </lineage>
</organism>
<evidence type="ECO:0000256" key="10">
    <source>
        <dbReference type="ARBA" id="ARBA00023136"/>
    </source>
</evidence>
<feature type="transmembrane region" description="Helical" evidence="11">
    <location>
        <begin position="25"/>
        <end position="46"/>
    </location>
</feature>
<feature type="transmembrane region" description="Helical" evidence="11">
    <location>
        <begin position="97"/>
        <end position="116"/>
    </location>
</feature>
<dbReference type="InterPro" id="IPR045150">
    <property type="entry name" value="CYB561D1/2"/>
</dbReference>
<evidence type="ECO:0000256" key="6">
    <source>
        <dbReference type="ARBA" id="ARBA00022723"/>
    </source>
</evidence>
<evidence type="ECO:0000256" key="2">
    <source>
        <dbReference type="ARBA" id="ARBA00004141"/>
    </source>
</evidence>
<dbReference type="GO" id="GO:0046872">
    <property type="term" value="F:metal ion binding"/>
    <property type="evidence" value="ECO:0007669"/>
    <property type="project" value="UniProtKB-KW"/>
</dbReference>
<dbReference type="InterPro" id="IPR006593">
    <property type="entry name" value="Cyt_b561/ferric_Rdtase_TM"/>
</dbReference>
<dbReference type="GO" id="GO:0140575">
    <property type="term" value="F:transmembrane monodehydroascorbate reductase activity"/>
    <property type="evidence" value="ECO:0007669"/>
    <property type="project" value="InterPro"/>
</dbReference>
<evidence type="ECO:0000256" key="3">
    <source>
        <dbReference type="ARBA" id="ARBA00022448"/>
    </source>
</evidence>
<feature type="transmembrane region" description="Helical" evidence="11">
    <location>
        <begin position="176"/>
        <end position="195"/>
    </location>
</feature>
<protein>
    <recommendedName>
        <fullName evidence="12">Cytochrome b561 domain-containing protein</fullName>
    </recommendedName>
</protein>
<keyword evidence="7" id="KW-0249">Electron transport</keyword>
<accession>A0AAD7BLW5</accession>
<dbReference type="PANTHER" id="PTHR15422:SF24">
    <property type="entry name" value="DOMON RELATED DOMAIN-CONTAINING PROTEIN"/>
    <property type="match status" value="1"/>
</dbReference>
<dbReference type="GO" id="GO:0020037">
    <property type="term" value="F:heme binding"/>
    <property type="evidence" value="ECO:0007669"/>
    <property type="project" value="TreeGrafter"/>
</dbReference>
<keyword evidence="3" id="KW-0813">Transport</keyword>
<keyword evidence="4" id="KW-0349">Heme</keyword>
<keyword evidence="14" id="KW-1185">Reference proteome</keyword>
<dbReference type="SMART" id="SM00665">
    <property type="entry name" value="B561"/>
    <property type="match status" value="1"/>
</dbReference>
<keyword evidence="10 11" id="KW-0472">Membrane</keyword>
<dbReference type="GO" id="GO:0016020">
    <property type="term" value="C:membrane"/>
    <property type="evidence" value="ECO:0007669"/>
    <property type="project" value="UniProtKB-SubCell"/>
</dbReference>
<evidence type="ECO:0000256" key="8">
    <source>
        <dbReference type="ARBA" id="ARBA00022989"/>
    </source>
</evidence>
<comment type="caution">
    <text evidence="13">The sequence shown here is derived from an EMBL/GenBank/DDBJ whole genome shotgun (WGS) entry which is preliminary data.</text>
</comment>
<sequence>MADSSQTVQLNFPLSSFEVKLRTHAHLGFFAYMVVMPLGIFIARYARTFTNSWFWPHAIVNFVITGPMVFATFAMGYQVTTLGGEGHFVDPHQKMGLALLILYIMQVLLGTFIHYVKFPALRQGFPGGRLPQNYLHAILGLTIVLMGAWQAHYGLWIEWGYVTGNGHPVGYQCKQFWTAIVVLFVLFYVAGLALLPRQFRQERAAAARQGGRDRGSKLNDWVQKNWVPLQDNGAL</sequence>
<dbReference type="Proteomes" id="UP001221142">
    <property type="component" value="Unassembled WGS sequence"/>
</dbReference>
<keyword evidence="8 11" id="KW-1133">Transmembrane helix</keyword>
<evidence type="ECO:0000259" key="12">
    <source>
        <dbReference type="PROSITE" id="PS50939"/>
    </source>
</evidence>
<evidence type="ECO:0000256" key="4">
    <source>
        <dbReference type="ARBA" id="ARBA00022617"/>
    </source>
</evidence>
<evidence type="ECO:0000256" key="9">
    <source>
        <dbReference type="ARBA" id="ARBA00023004"/>
    </source>
</evidence>
<keyword evidence="5 11" id="KW-0812">Transmembrane</keyword>
<dbReference type="PANTHER" id="PTHR15422">
    <property type="entry name" value="OS05G0565100 PROTEIN"/>
    <property type="match status" value="1"/>
</dbReference>
<reference evidence="13" key="1">
    <citation type="submission" date="2023-03" db="EMBL/GenBank/DDBJ databases">
        <title>Massive genome expansion in bonnet fungi (Mycena s.s.) driven by repeated elements and novel gene families across ecological guilds.</title>
        <authorList>
            <consortium name="Lawrence Berkeley National Laboratory"/>
            <person name="Harder C.B."/>
            <person name="Miyauchi S."/>
            <person name="Viragh M."/>
            <person name="Kuo A."/>
            <person name="Thoen E."/>
            <person name="Andreopoulos B."/>
            <person name="Lu D."/>
            <person name="Skrede I."/>
            <person name="Drula E."/>
            <person name="Henrissat B."/>
            <person name="Morin E."/>
            <person name="Kohler A."/>
            <person name="Barry K."/>
            <person name="LaButti K."/>
            <person name="Morin E."/>
            <person name="Salamov A."/>
            <person name="Lipzen A."/>
            <person name="Mereny Z."/>
            <person name="Hegedus B."/>
            <person name="Baldrian P."/>
            <person name="Stursova M."/>
            <person name="Weitz H."/>
            <person name="Taylor A."/>
            <person name="Grigoriev I.V."/>
            <person name="Nagy L.G."/>
            <person name="Martin F."/>
            <person name="Kauserud H."/>
        </authorList>
    </citation>
    <scope>NUCLEOTIDE SEQUENCE</scope>
    <source>
        <strain evidence="13">9284</strain>
    </source>
</reference>
<gene>
    <name evidence="13" type="ORF">FB45DRAFT_836929</name>
</gene>
<evidence type="ECO:0000256" key="1">
    <source>
        <dbReference type="ARBA" id="ARBA00001970"/>
    </source>
</evidence>
<comment type="cofactor">
    <cofactor evidence="1">
        <name>heme b</name>
        <dbReference type="ChEBI" id="CHEBI:60344"/>
    </cofactor>
</comment>
<comment type="subcellular location">
    <subcellularLocation>
        <location evidence="2">Membrane</location>
        <topology evidence="2">Multi-pass membrane protein</topology>
    </subcellularLocation>
</comment>
<proteinExistence type="predicted"/>
<evidence type="ECO:0000256" key="7">
    <source>
        <dbReference type="ARBA" id="ARBA00022982"/>
    </source>
</evidence>
<feature type="domain" description="Cytochrome b561" evidence="12">
    <location>
        <begin position="1"/>
        <end position="194"/>
    </location>
</feature>
<dbReference type="Gene3D" id="1.20.120.1770">
    <property type="match status" value="1"/>
</dbReference>
<feature type="transmembrane region" description="Helical" evidence="11">
    <location>
        <begin position="58"/>
        <end position="77"/>
    </location>
</feature>
<dbReference type="CDD" id="cd08760">
    <property type="entry name" value="Cyt_b561_FRRS1_like"/>
    <property type="match status" value="1"/>
</dbReference>